<organism evidence="1 2">
    <name type="scientific">Brachybacterium sacelli</name>
    <dbReference type="NCBI Taxonomy" id="173364"/>
    <lineage>
        <taxon>Bacteria</taxon>
        <taxon>Bacillati</taxon>
        <taxon>Actinomycetota</taxon>
        <taxon>Actinomycetes</taxon>
        <taxon>Micrococcales</taxon>
        <taxon>Dermabacteraceae</taxon>
        <taxon>Brachybacterium</taxon>
    </lineage>
</organism>
<accession>A0ABS4X7R6</accession>
<dbReference type="Proteomes" id="UP001519290">
    <property type="component" value="Unassembled WGS sequence"/>
</dbReference>
<proteinExistence type="predicted"/>
<name>A0ABS4X7R6_9MICO</name>
<dbReference type="EMBL" id="JAGIOD010000002">
    <property type="protein sequence ID" value="MBP2384391.1"/>
    <property type="molecule type" value="Genomic_DNA"/>
</dbReference>
<protein>
    <submittedName>
        <fullName evidence="1">Uncharacterized protein</fullName>
    </submittedName>
</protein>
<sequence length="35" mass="3884">MTASRTTRNRLLDLLSRYVRPAHALEDSTAGKIGL</sequence>
<keyword evidence="2" id="KW-1185">Reference proteome</keyword>
<reference evidence="1 2" key="1">
    <citation type="submission" date="2021-03" db="EMBL/GenBank/DDBJ databases">
        <title>Sequencing the genomes of 1000 actinobacteria strains.</title>
        <authorList>
            <person name="Klenk H.-P."/>
        </authorList>
    </citation>
    <scope>NUCLEOTIDE SEQUENCE [LARGE SCALE GENOMIC DNA]</scope>
    <source>
        <strain evidence="1 2">DSM 14566</strain>
    </source>
</reference>
<evidence type="ECO:0000313" key="2">
    <source>
        <dbReference type="Proteomes" id="UP001519290"/>
    </source>
</evidence>
<gene>
    <name evidence="1" type="ORF">JOF43_004380</name>
</gene>
<evidence type="ECO:0000313" key="1">
    <source>
        <dbReference type="EMBL" id="MBP2384391.1"/>
    </source>
</evidence>
<comment type="caution">
    <text evidence="1">The sequence shown here is derived from an EMBL/GenBank/DDBJ whole genome shotgun (WGS) entry which is preliminary data.</text>
</comment>